<protein>
    <submittedName>
        <fullName evidence="1">Uncharacterized protein</fullName>
    </submittedName>
</protein>
<sequence length="67" mass="7606">MGTEEIEDQELFNDETEHCVMCGAKSNYSKTDPINHRYGYVENVGQFCFRCAYFGGECGKKGKDLLV</sequence>
<organism evidence="1">
    <name type="scientific">marine metagenome</name>
    <dbReference type="NCBI Taxonomy" id="408172"/>
    <lineage>
        <taxon>unclassified sequences</taxon>
        <taxon>metagenomes</taxon>
        <taxon>ecological metagenomes</taxon>
    </lineage>
</organism>
<proteinExistence type="predicted"/>
<evidence type="ECO:0000313" key="1">
    <source>
        <dbReference type="EMBL" id="SVA67229.1"/>
    </source>
</evidence>
<dbReference type="AlphaFoldDB" id="A0A381XR38"/>
<reference evidence="1" key="1">
    <citation type="submission" date="2018-05" db="EMBL/GenBank/DDBJ databases">
        <authorList>
            <person name="Lanie J.A."/>
            <person name="Ng W.-L."/>
            <person name="Kazmierczak K.M."/>
            <person name="Andrzejewski T.M."/>
            <person name="Davidsen T.M."/>
            <person name="Wayne K.J."/>
            <person name="Tettelin H."/>
            <person name="Glass J.I."/>
            <person name="Rusch D."/>
            <person name="Podicherti R."/>
            <person name="Tsui H.-C.T."/>
            <person name="Winkler M.E."/>
        </authorList>
    </citation>
    <scope>NUCLEOTIDE SEQUENCE</scope>
</reference>
<dbReference type="EMBL" id="UINC01016076">
    <property type="protein sequence ID" value="SVA67229.1"/>
    <property type="molecule type" value="Genomic_DNA"/>
</dbReference>
<name>A0A381XR38_9ZZZZ</name>
<gene>
    <name evidence="1" type="ORF">METZ01_LOCUS120083</name>
</gene>
<accession>A0A381XR38</accession>